<evidence type="ECO:0000256" key="2">
    <source>
        <dbReference type="ARBA" id="ARBA00023295"/>
    </source>
</evidence>
<evidence type="ECO:0000256" key="1">
    <source>
        <dbReference type="ARBA" id="ARBA00022801"/>
    </source>
</evidence>
<accession>A0A6B3N521</accession>
<reference evidence="5" key="1">
    <citation type="submission" date="2019-11" db="EMBL/GenBank/DDBJ databases">
        <title>Genomic insights into an expanded diversity of filamentous marine cyanobacteria reveals the extraordinary biosynthetic potential of Moorea and Okeania.</title>
        <authorList>
            <person name="Ferreira Leao T."/>
            <person name="Wang M."/>
            <person name="Moss N."/>
            <person name="Da Silva R."/>
            <person name="Sanders J."/>
            <person name="Nurk S."/>
            <person name="Gurevich A."/>
            <person name="Humphrey G."/>
            <person name="Reher R."/>
            <person name="Zhu Q."/>
            <person name="Belda-Ferre P."/>
            <person name="Glukhov E."/>
            <person name="Rex R."/>
            <person name="Dorrestein P.C."/>
            <person name="Knight R."/>
            <person name="Pevzner P."/>
            <person name="Gerwick W.H."/>
            <person name="Gerwick L."/>
        </authorList>
    </citation>
    <scope>NUCLEOTIDE SEQUENCE</scope>
    <source>
        <strain evidence="5">SIO1C4</strain>
    </source>
</reference>
<gene>
    <name evidence="5" type="ORF">F6J89_03125</name>
</gene>
<dbReference type="GO" id="GO:0000272">
    <property type="term" value="P:polysaccharide catabolic process"/>
    <property type="evidence" value="ECO:0007669"/>
    <property type="project" value="InterPro"/>
</dbReference>
<evidence type="ECO:0000313" key="5">
    <source>
        <dbReference type="EMBL" id="NER26633.1"/>
    </source>
</evidence>
<dbReference type="GO" id="GO:0004553">
    <property type="term" value="F:hydrolase activity, hydrolyzing O-glycosyl compounds"/>
    <property type="evidence" value="ECO:0007669"/>
    <property type="project" value="InterPro"/>
</dbReference>
<dbReference type="InterPro" id="IPR001547">
    <property type="entry name" value="Glyco_hydro_5"/>
</dbReference>
<feature type="region of interest" description="Disordered" evidence="3">
    <location>
        <begin position="329"/>
        <end position="473"/>
    </location>
</feature>
<keyword evidence="1 5" id="KW-0378">Hydrolase</keyword>
<dbReference type="AlphaFoldDB" id="A0A6B3N521"/>
<organism evidence="5">
    <name type="scientific">Symploca sp. SIO1C4</name>
    <dbReference type="NCBI Taxonomy" id="2607765"/>
    <lineage>
        <taxon>Bacteria</taxon>
        <taxon>Bacillati</taxon>
        <taxon>Cyanobacteriota</taxon>
        <taxon>Cyanophyceae</taxon>
        <taxon>Coleofasciculales</taxon>
        <taxon>Coleofasciculaceae</taxon>
        <taxon>Symploca</taxon>
    </lineage>
</organism>
<dbReference type="PANTHER" id="PTHR34142">
    <property type="entry name" value="ENDO-BETA-1,4-GLUCANASE A"/>
    <property type="match status" value="1"/>
</dbReference>
<dbReference type="Gene3D" id="3.20.20.80">
    <property type="entry name" value="Glycosidases"/>
    <property type="match status" value="1"/>
</dbReference>
<feature type="domain" description="Glycoside hydrolase family 5" evidence="4">
    <location>
        <begin position="484"/>
        <end position="748"/>
    </location>
</feature>
<evidence type="ECO:0000256" key="3">
    <source>
        <dbReference type="SAM" id="MobiDB-lite"/>
    </source>
</evidence>
<feature type="compositionally biased region" description="Acidic residues" evidence="3">
    <location>
        <begin position="349"/>
        <end position="429"/>
    </location>
</feature>
<proteinExistence type="predicted"/>
<feature type="compositionally biased region" description="Polar residues" evidence="3">
    <location>
        <begin position="464"/>
        <end position="473"/>
    </location>
</feature>
<dbReference type="EMBL" id="JAAHFQ010000039">
    <property type="protein sequence ID" value="NER26633.1"/>
    <property type="molecule type" value="Genomic_DNA"/>
</dbReference>
<protein>
    <submittedName>
        <fullName evidence="5">Cellulase family glycosylhydrolase</fullName>
    </submittedName>
</protein>
<keyword evidence="2" id="KW-0326">Glycosidase</keyword>
<feature type="compositionally biased region" description="Polar residues" evidence="3">
    <location>
        <begin position="329"/>
        <end position="343"/>
    </location>
</feature>
<comment type="caution">
    <text evidence="5">The sequence shown here is derived from an EMBL/GenBank/DDBJ whole genome shotgun (WGS) entry which is preliminary data.</text>
</comment>
<dbReference type="Pfam" id="PF00150">
    <property type="entry name" value="Cellulase"/>
    <property type="match status" value="1"/>
</dbReference>
<dbReference type="PANTHER" id="PTHR34142:SF1">
    <property type="entry name" value="GLYCOSIDE HYDROLASE FAMILY 5 DOMAIN-CONTAINING PROTEIN"/>
    <property type="match status" value="1"/>
</dbReference>
<evidence type="ECO:0000259" key="4">
    <source>
        <dbReference type="Pfam" id="PF00150"/>
    </source>
</evidence>
<dbReference type="InterPro" id="IPR017853">
    <property type="entry name" value="GH"/>
</dbReference>
<name>A0A6B3N521_9CYAN</name>
<sequence>MKPDTVDMLESQSSQFSLSPELEFPEVNLENNGEFLRTNNAALSLSPLPEVGEIQNQSGGLNMSIESLPLEDKGSNMTRMNQPEDLIIGVKNNDSLVGNINNEQSTEDGLLDMSSVTPVQDLTSSGSDNKALLVADSKDLGLKDQAIKNRLENLGYQVTVQEDDTSKSSDAQNQDLIIISESVISGKVTSKFTDASVPIVNLEPYLYNDLKLTGSQADKDFGFEFVRPEIAITDDNLLGSDFSNSTKVYKSPDHVAWGVPNANAVEIASLKDNQQKSVIFAYEEGAELIGGQQAPARRVGFFLSNLDNEGTQLTSSGWELFDAAVNWATGESSNDTGGDSPSVDTDIPPADEGDSDGEQPDTEIPPADEGDSDGEQPDTEIPPTDEGDSDGEQPDTEIPPADEGDSDGEQPDTEIPPTDEGDSDGEQPDTEIPPTDGGDSNGEQPDTEIPPTDGGDSDNEQPNDDQPSGKANGQFQVIGSKIYDPNGKEFIAKGTNASGFQYVWPGSTKSFADQIVNDWEFNLVRLNNYIFQPHPKGSRQYDDNNDINGLIKEFTDRGVVVMLEAHDRTGGYWEGSSLNSLKSWYKDLFERHKDNPYVWFNINEPGGSSSTSNTDKWVHQYQEIIEVRDEVGANNIVVADAHFWGQDAGDWSSSPVKESNSSILSHGNKLLNFDGKERENVVFSVHLYDQWRFGEARMADYFDRVQDKNYALIVGEYGVENADRDTSAATRAMFNTAVDREIGRVVWS</sequence>
<dbReference type="SUPFAM" id="SSF51445">
    <property type="entry name" value="(Trans)glycosidases"/>
    <property type="match status" value="1"/>
</dbReference>